<evidence type="ECO:0000256" key="1">
    <source>
        <dbReference type="ARBA" id="ARBA00022729"/>
    </source>
</evidence>
<dbReference type="CDD" id="cd00063">
    <property type="entry name" value="FN3"/>
    <property type="match status" value="1"/>
</dbReference>
<keyword evidence="1 2" id="KW-0732">Signal</keyword>
<comment type="caution">
    <text evidence="4">The sequence shown here is derived from an EMBL/GenBank/DDBJ whole genome shotgun (WGS) entry which is preliminary data.</text>
</comment>
<dbReference type="InterPro" id="IPR003961">
    <property type="entry name" value="FN3_dom"/>
</dbReference>
<dbReference type="AlphaFoldDB" id="A0A271J484"/>
<feature type="chain" id="PRO_5012673336" description="Fibronectin type-III domain-containing protein" evidence="2">
    <location>
        <begin position="19"/>
        <end position="593"/>
    </location>
</feature>
<sequence length="593" mass="65201">MHRLFALLLLLGFGSAAAQTESPPKYEFRGAWVATVLGLDWPCRTCDAASQQTHLVAILDSLQGAGINAVLFQVRVEADAFYDSPYEPWSYWMTNEQGRDPGYDPLAFAIEEAHARGMELHAWFNPYRANRGSGYDLDPSHVMVQHPEWILDFGAIQILDPGLPEVRDYVATIIADVVRRYDVDGVHFDDYFYPYPPNLITDEDAATYAEYGGSFSLDNWRRFNVFRFVRQVRDSVAAVRPEAVFGISPFGIHRPGEPAGITGLSGADDLYADAVAWLENDLIDYLTPQLYWPFGGGQDYGLLAPWWESQRNDRHLYPGLGLYRSDPATFSGTLYASTEVPRQVRLNRNTEGIQGSVFFRASNIAFLGSKGFADTLKTDLFRYPALPPPMAWRSQAAPGTPTDLDVTADPDGDYEFTLSWTAPASGDAEARFYAVYRIPAGEEVDLDAAMEKAENLAGVTGETMFTDAPPENSYTYVVTAVSANSIESAPSNEWVVIPGSLSAEDGLTLTLRLDAPRPNPAAGPVTVPFTLTEAADVTLRVVDVLGREVAVLTDGPLPAGAHTVTWQPTASGTYLVVLDDGRQRATRRVAVIR</sequence>
<dbReference type="Gene3D" id="2.60.40.10">
    <property type="entry name" value="Immunoglobulins"/>
    <property type="match status" value="1"/>
</dbReference>
<dbReference type="SUPFAM" id="SSF51445">
    <property type="entry name" value="(Trans)glycosidases"/>
    <property type="match status" value="1"/>
</dbReference>
<organism evidence="4 5">
    <name type="scientific">Rubrivirga marina</name>
    <dbReference type="NCBI Taxonomy" id="1196024"/>
    <lineage>
        <taxon>Bacteria</taxon>
        <taxon>Pseudomonadati</taxon>
        <taxon>Rhodothermota</taxon>
        <taxon>Rhodothermia</taxon>
        <taxon>Rhodothermales</taxon>
        <taxon>Rubricoccaceae</taxon>
        <taxon>Rubrivirga</taxon>
    </lineage>
</organism>
<reference evidence="4 5" key="1">
    <citation type="submission" date="2016-11" db="EMBL/GenBank/DDBJ databases">
        <title>Study of marine rhodopsin-containing bacteria.</title>
        <authorList>
            <person name="Yoshizawa S."/>
            <person name="Kumagai Y."/>
            <person name="Kogure K."/>
        </authorList>
    </citation>
    <scope>NUCLEOTIDE SEQUENCE [LARGE SCALE GENOMIC DNA]</scope>
    <source>
        <strain evidence="4 5">SAORIC-28</strain>
    </source>
</reference>
<dbReference type="InterPro" id="IPR052177">
    <property type="entry name" value="Divisome_Glycosyl_Hydrolase"/>
</dbReference>
<dbReference type="PROSITE" id="PS50853">
    <property type="entry name" value="FN3"/>
    <property type="match status" value="1"/>
</dbReference>
<evidence type="ECO:0000313" key="5">
    <source>
        <dbReference type="Proteomes" id="UP000216339"/>
    </source>
</evidence>
<keyword evidence="5" id="KW-1185">Reference proteome</keyword>
<dbReference type="InterPro" id="IPR036116">
    <property type="entry name" value="FN3_sf"/>
</dbReference>
<dbReference type="PANTHER" id="PTHR43405:SF1">
    <property type="entry name" value="GLYCOSYL HYDROLASE DIGH"/>
    <property type="match status" value="1"/>
</dbReference>
<dbReference type="SUPFAM" id="SSF49265">
    <property type="entry name" value="Fibronectin type III"/>
    <property type="match status" value="1"/>
</dbReference>
<name>A0A271J484_9BACT</name>
<dbReference type="InterPro" id="IPR003790">
    <property type="entry name" value="GHL10"/>
</dbReference>
<dbReference type="Pfam" id="PF02638">
    <property type="entry name" value="GHL10"/>
    <property type="match status" value="1"/>
</dbReference>
<dbReference type="EMBL" id="MQWD01000001">
    <property type="protein sequence ID" value="PAP78322.1"/>
    <property type="molecule type" value="Genomic_DNA"/>
</dbReference>
<gene>
    <name evidence="4" type="ORF">BSZ37_18795</name>
</gene>
<feature type="signal peptide" evidence="2">
    <location>
        <begin position="1"/>
        <end position="18"/>
    </location>
</feature>
<dbReference type="RefSeq" id="WP_095512008.1">
    <property type="nucleotide sequence ID" value="NZ_MQWD01000001.1"/>
</dbReference>
<dbReference type="InterPro" id="IPR026444">
    <property type="entry name" value="Secre_tail"/>
</dbReference>
<dbReference type="Gene3D" id="3.20.20.80">
    <property type="entry name" value="Glycosidases"/>
    <property type="match status" value="1"/>
</dbReference>
<dbReference type="InterPro" id="IPR017853">
    <property type="entry name" value="GH"/>
</dbReference>
<proteinExistence type="predicted"/>
<dbReference type="Pfam" id="PF00041">
    <property type="entry name" value="fn3"/>
    <property type="match status" value="1"/>
</dbReference>
<protein>
    <recommendedName>
        <fullName evidence="3">Fibronectin type-III domain-containing protein</fullName>
    </recommendedName>
</protein>
<dbReference type="Proteomes" id="UP000216339">
    <property type="component" value="Unassembled WGS sequence"/>
</dbReference>
<dbReference type="Gene3D" id="2.60.40.4070">
    <property type="match status" value="1"/>
</dbReference>
<dbReference type="NCBIfam" id="TIGR04183">
    <property type="entry name" value="Por_Secre_tail"/>
    <property type="match status" value="1"/>
</dbReference>
<dbReference type="PANTHER" id="PTHR43405">
    <property type="entry name" value="GLYCOSYL HYDROLASE DIGH"/>
    <property type="match status" value="1"/>
</dbReference>
<dbReference type="InterPro" id="IPR013783">
    <property type="entry name" value="Ig-like_fold"/>
</dbReference>
<dbReference type="OrthoDB" id="9773203at2"/>
<accession>A0A271J484</accession>
<evidence type="ECO:0000256" key="2">
    <source>
        <dbReference type="SAM" id="SignalP"/>
    </source>
</evidence>
<evidence type="ECO:0000313" key="4">
    <source>
        <dbReference type="EMBL" id="PAP78322.1"/>
    </source>
</evidence>
<evidence type="ECO:0000259" key="3">
    <source>
        <dbReference type="PROSITE" id="PS50853"/>
    </source>
</evidence>
<feature type="domain" description="Fibronectin type-III" evidence="3">
    <location>
        <begin position="400"/>
        <end position="505"/>
    </location>
</feature>